<evidence type="ECO:0000256" key="2">
    <source>
        <dbReference type="SAM" id="Phobius"/>
    </source>
</evidence>
<dbReference type="InterPro" id="IPR005134">
    <property type="entry name" value="UPF0114"/>
</dbReference>
<feature type="transmembrane region" description="Helical" evidence="2">
    <location>
        <begin position="148"/>
        <end position="166"/>
    </location>
</feature>
<reference evidence="3" key="1">
    <citation type="submission" date="2020-02" db="EMBL/GenBank/DDBJ databases">
        <authorList>
            <person name="Meier V. D."/>
        </authorList>
    </citation>
    <scope>NUCLEOTIDE SEQUENCE</scope>
    <source>
        <strain evidence="3">AVDCRST_MAG49</strain>
    </source>
</reference>
<feature type="compositionally biased region" description="Gly residues" evidence="1">
    <location>
        <begin position="25"/>
        <end position="37"/>
    </location>
</feature>
<evidence type="ECO:0008006" key="4">
    <source>
        <dbReference type="Google" id="ProtNLM"/>
    </source>
</evidence>
<organism evidence="3">
    <name type="scientific">uncultured Thermomicrobiales bacterium</name>
    <dbReference type="NCBI Taxonomy" id="1645740"/>
    <lineage>
        <taxon>Bacteria</taxon>
        <taxon>Pseudomonadati</taxon>
        <taxon>Thermomicrobiota</taxon>
        <taxon>Thermomicrobia</taxon>
        <taxon>Thermomicrobiales</taxon>
        <taxon>environmental samples</taxon>
    </lineage>
</organism>
<feature type="transmembrane region" description="Helical" evidence="2">
    <location>
        <begin position="109"/>
        <end position="127"/>
    </location>
</feature>
<dbReference type="PANTHER" id="PTHR31721:SF4">
    <property type="entry name" value="OS06G0710300 PROTEIN"/>
    <property type="match status" value="1"/>
</dbReference>
<sequence>MAGTGEAGTSDPRESPAAPVTVQPSGGGRSPGGGEGEPQGLSRVVVVGFARSRFIIILAVLGLLLSATAMLLYSAIATVVTVWDAFARGNFGADGAKRFSVDLVELTDTTLLGAVLYIVGLGLYELFIQPDLPVPGWLRFRSLSDLKAELVGVIIVLLGVSFLGYVVEGTGLGSILELGAAIAAVIVALSLPNIVGRRGHGGDAGAAGES</sequence>
<evidence type="ECO:0000256" key="1">
    <source>
        <dbReference type="SAM" id="MobiDB-lite"/>
    </source>
</evidence>
<gene>
    <name evidence="3" type="ORF">AVDCRST_MAG49-144</name>
</gene>
<name>A0A6J4TYN0_9BACT</name>
<keyword evidence="2" id="KW-0472">Membrane</keyword>
<dbReference type="AlphaFoldDB" id="A0A6J4TYN0"/>
<protein>
    <recommendedName>
        <fullName evidence="4">YqhA family protein</fullName>
    </recommendedName>
</protein>
<keyword evidence="2" id="KW-1133">Transmembrane helix</keyword>
<dbReference type="PANTHER" id="PTHR31721">
    <property type="entry name" value="OS06G0710300 PROTEIN"/>
    <property type="match status" value="1"/>
</dbReference>
<evidence type="ECO:0000313" key="3">
    <source>
        <dbReference type="EMBL" id="CAA9534351.1"/>
    </source>
</evidence>
<feature type="region of interest" description="Disordered" evidence="1">
    <location>
        <begin position="1"/>
        <end position="38"/>
    </location>
</feature>
<accession>A0A6J4TYN0</accession>
<feature type="transmembrane region" description="Helical" evidence="2">
    <location>
        <begin position="54"/>
        <end position="76"/>
    </location>
</feature>
<feature type="transmembrane region" description="Helical" evidence="2">
    <location>
        <begin position="172"/>
        <end position="191"/>
    </location>
</feature>
<keyword evidence="2" id="KW-0812">Transmembrane</keyword>
<proteinExistence type="predicted"/>
<dbReference type="EMBL" id="CADCWG010000011">
    <property type="protein sequence ID" value="CAA9534351.1"/>
    <property type="molecule type" value="Genomic_DNA"/>
</dbReference>
<dbReference type="Pfam" id="PF03350">
    <property type="entry name" value="UPF0114"/>
    <property type="match status" value="1"/>
</dbReference>